<sequence>MKFNHFFGALLFLSMSCFSLFGQAQKKLLTQDVFDSKWRTFQSYEDTDYKQKMRPQFHFTSKKNWLNDPNGLVYLDGEWHMFFQHNSLRNGDGGKVWGHAVSEDLISWRQLPHAILPYKNTKGKSGVIWSGSAVVDHNNSLKKQVGKTQTLVAFFTHTTSPMQQCAAYSTDKGRTFTLINGGDPVVPNQGVWKGERDPKVFWHEKTQKWVMAVIIAGPDKLIRIWNSDNLVNWKRVGDFSRDFVECFDMYELAVDGNPQKKKWVCNDAAFYYQIGSFDGTNFSSDNKMLSGDWGGRRFFKAFYAGQTFNNSPDGKVYQIAWMKDASKKNLFKRFGLPFTQQMSFPCELSLKSTAEGERLFRWPVDQIKKLYAKSHLLEDISSLSKVNSELNKISADLLDVSISFEPKENEIMTFTVRGLEIVYGNKTRFPDKGGKMVEVKSIEFRNMENDNETIKIPAPTIHGQVNLRILLDRMSIELFVNKGAYAAASYCLPKTDKISIKSSNGERVKINSILINELNSIWRN</sequence>
<keyword evidence="3 4" id="KW-0326">Glycosidase</keyword>
<dbReference type="Gene3D" id="2.115.10.20">
    <property type="entry name" value="Glycosyl hydrolase domain, family 43"/>
    <property type="match status" value="1"/>
</dbReference>
<evidence type="ECO:0000313" key="8">
    <source>
        <dbReference type="EMBL" id="EDM29466.1"/>
    </source>
</evidence>
<dbReference type="SUPFAM" id="SSF75005">
    <property type="entry name" value="Arabinanase/levansucrase/invertase"/>
    <property type="match status" value="1"/>
</dbReference>
<proteinExistence type="inferred from homology"/>
<evidence type="ECO:0000256" key="4">
    <source>
        <dbReference type="RuleBase" id="RU362110"/>
    </source>
</evidence>
<dbReference type="OrthoDB" id="9759709at2"/>
<dbReference type="InterPro" id="IPR013148">
    <property type="entry name" value="Glyco_hydro_32_N"/>
</dbReference>
<dbReference type="AlphaFoldDB" id="A6DF86"/>
<dbReference type="InterPro" id="IPR013320">
    <property type="entry name" value="ConA-like_dom_sf"/>
</dbReference>
<dbReference type="Pfam" id="PF00251">
    <property type="entry name" value="Glyco_hydro_32N"/>
    <property type="match status" value="1"/>
</dbReference>
<dbReference type="SUPFAM" id="SSF49899">
    <property type="entry name" value="Concanavalin A-like lectins/glucanases"/>
    <property type="match status" value="1"/>
</dbReference>
<dbReference type="PANTHER" id="PTHR42800:SF1">
    <property type="entry name" value="EXOINULINASE INUD (AFU_ORTHOLOGUE AFUA_5G00480)"/>
    <property type="match status" value="1"/>
</dbReference>
<dbReference type="InterPro" id="IPR001362">
    <property type="entry name" value="Glyco_hydro_32"/>
</dbReference>
<gene>
    <name evidence="8" type="ORF">LNTAR_16988</name>
</gene>
<dbReference type="eggNOG" id="COG1621">
    <property type="taxonomic scope" value="Bacteria"/>
</dbReference>
<evidence type="ECO:0000259" key="6">
    <source>
        <dbReference type="Pfam" id="PF00251"/>
    </source>
</evidence>
<feature type="chain" id="PRO_5002692200" evidence="5">
    <location>
        <begin position="25"/>
        <end position="524"/>
    </location>
</feature>
<accession>A6DF86</accession>
<dbReference type="RefSeq" id="WP_007276588.1">
    <property type="nucleotide sequence ID" value="NZ_ABCK01000001.1"/>
</dbReference>
<reference evidence="8 9" key="1">
    <citation type="journal article" date="2010" name="J. Bacteriol.">
        <title>Genome sequence of Lentisphaera araneosa HTCC2155T, the type species of the order Lentisphaerales in the phylum Lentisphaerae.</title>
        <authorList>
            <person name="Thrash J.C."/>
            <person name="Cho J.C."/>
            <person name="Vergin K.L."/>
            <person name="Morris R.M."/>
            <person name="Giovannoni S.J."/>
        </authorList>
    </citation>
    <scope>NUCLEOTIDE SEQUENCE [LARGE SCALE GENOMIC DNA]</scope>
    <source>
        <strain evidence="8 9">HTCC2155</strain>
    </source>
</reference>
<protein>
    <submittedName>
        <fullName evidence="8">Levanase</fullName>
    </submittedName>
</protein>
<feature type="signal peptide" evidence="5">
    <location>
        <begin position="1"/>
        <end position="24"/>
    </location>
</feature>
<dbReference type="PANTHER" id="PTHR42800">
    <property type="entry name" value="EXOINULINASE INUD (AFU_ORTHOLOGUE AFUA_5G00480)"/>
    <property type="match status" value="1"/>
</dbReference>
<evidence type="ECO:0000256" key="2">
    <source>
        <dbReference type="ARBA" id="ARBA00022801"/>
    </source>
</evidence>
<dbReference type="InterPro" id="IPR013189">
    <property type="entry name" value="Glyco_hydro_32_C"/>
</dbReference>
<dbReference type="Gene3D" id="2.60.120.560">
    <property type="entry name" value="Exo-inulinase, domain 1"/>
    <property type="match status" value="1"/>
</dbReference>
<dbReference type="GO" id="GO:0005987">
    <property type="term" value="P:sucrose catabolic process"/>
    <property type="evidence" value="ECO:0007669"/>
    <property type="project" value="TreeGrafter"/>
</dbReference>
<dbReference type="CDD" id="cd18622">
    <property type="entry name" value="GH32_Inu-like"/>
    <property type="match status" value="1"/>
</dbReference>
<dbReference type="InterPro" id="IPR023296">
    <property type="entry name" value="Glyco_hydro_beta-prop_sf"/>
</dbReference>
<organism evidence="8 9">
    <name type="scientific">Lentisphaera araneosa HTCC2155</name>
    <dbReference type="NCBI Taxonomy" id="313628"/>
    <lineage>
        <taxon>Bacteria</taxon>
        <taxon>Pseudomonadati</taxon>
        <taxon>Lentisphaerota</taxon>
        <taxon>Lentisphaeria</taxon>
        <taxon>Lentisphaerales</taxon>
        <taxon>Lentisphaeraceae</taxon>
        <taxon>Lentisphaera</taxon>
    </lineage>
</organism>
<comment type="similarity">
    <text evidence="1 4">Belongs to the glycosyl hydrolase 32 family.</text>
</comment>
<feature type="domain" description="Glycosyl hydrolase family 32 C-terminal" evidence="7">
    <location>
        <begin position="386"/>
        <end position="513"/>
    </location>
</feature>
<dbReference type="GO" id="GO:0005737">
    <property type="term" value="C:cytoplasm"/>
    <property type="evidence" value="ECO:0007669"/>
    <property type="project" value="TreeGrafter"/>
</dbReference>
<dbReference type="EMBL" id="ABCK01000001">
    <property type="protein sequence ID" value="EDM29466.1"/>
    <property type="molecule type" value="Genomic_DNA"/>
</dbReference>
<keyword evidence="9" id="KW-1185">Reference proteome</keyword>
<dbReference type="Proteomes" id="UP000004947">
    <property type="component" value="Unassembled WGS sequence"/>
</dbReference>
<keyword evidence="5" id="KW-0732">Signal</keyword>
<dbReference type="PROSITE" id="PS51257">
    <property type="entry name" value="PROKAR_LIPOPROTEIN"/>
    <property type="match status" value="1"/>
</dbReference>
<evidence type="ECO:0000256" key="5">
    <source>
        <dbReference type="SAM" id="SignalP"/>
    </source>
</evidence>
<evidence type="ECO:0000256" key="3">
    <source>
        <dbReference type="ARBA" id="ARBA00023295"/>
    </source>
</evidence>
<dbReference type="Pfam" id="PF08244">
    <property type="entry name" value="Glyco_hydro_32C"/>
    <property type="match status" value="1"/>
</dbReference>
<dbReference type="SMART" id="SM00640">
    <property type="entry name" value="Glyco_32"/>
    <property type="match status" value="1"/>
</dbReference>
<comment type="caution">
    <text evidence="8">The sequence shown here is derived from an EMBL/GenBank/DDBJ whole genome shotgun (WGS) entry which is preliminary data.</text>
</comment>
<evidence type="ECO:0000313" key="9">
    <source>
        <dbReference type="Proteomes" id="UP000004947"/>
    </source>
</evidence>
<evidence type="ECO:0000259" key="7">
    <source>
        <dbReference type="Pfam" id="PF08244"/>
    </source>
</evidence>
<dbReference type="STRING" id="313628.LNTAR_16988"/>
<dbReference type="GO" id="GO:0004575">
    <property type="term" value="F:sucrose alpha-glucosidase activity"/>
    <property type="evidence" value="ECO:0007669"/>
    <property type="project" value="TreeGrafter"/>
</dbReference>
<feature type="domain" description="Glycosyl hydrolase family 32 N-terminal" evidence="6">
    <location>
        <begin position="58"/>
        <end position="363"/>
    </location>
</feature>
<keyword evidence="2 4" id="KW-0378">Hydrolase</keyword>
<name>A6DF86_9BACT</name>
<evidence type="ECO:0000256" key="1">
    <source>
        <dbReference type="ARBA" id="ARBA00009902"/>
    </source>
</evidence>